<dbReference type="OrthoDB" id="7022621at2"/>
<organism evidence="1">
    <name type="scientific">Ectopseudomonas oleovorans</name>
    <name type="common">Pseudomonas oleovorans</name>
    <dbReference type="NCBI Taxonomy" id="301"/>
    <lineage>
        <taxon>Bacteria</taxon>
        <taxon>Pseudomonadati</taxon>
        <taxon>Pseudomonadota</taxon>
        <taxon>Gammaproteobacteria</taxon>
        <taxon>Pseudomonadales</taxon>
        <taxon>Pseudomonadaceae</taxon>
        <taxon>Ectopseudomonas</taxon>
    </lineage>
</organism>
<evidence type="ECO:0000313" key="1">
    <source>
        <dbReference type="EMBL" id="VDN65663.1"/>
    </source>
</evidence>
<reference evidence="1" key="1">
    <citation type="submission" date="2018-11" db="EMBL/GenBank/DDBJ databases">
        <authorList>
            <consortium name="Genoscope - CEA"/>
            <person name="William W."/>
        </authorList>
    </citation>
    <scope>NUCLEOTIDE SEQUENCE [LARGE SCALE GENOMIC DNA]</scope>
    <source>
        <strain evidence="1">T9AD</strain>
    </source>
</reference>
<name>A0A653BAK5_ECTOL</name>
<dbReference type="AlphaFoldDB" id="A0A653BAK5"/>
<proteinExistence type="predicted"/>
<accession>A0A653BAK5</accession>
<protein>
    <submittedName>
        <fullName evidence="1">Uncharacterized protein</fullName>
    </submittedName>
</protein>
<gene>
    <name evidence="1" type="ORF">POT9AD_4688</name>
</gene>
<dbReference type="EMBL" id="LR130779">
    <property type="protein sequence ID" value="VDN65663.1"/>
    <property type="molecule type" value="Genomic_DNA"/>
</dbReference>
<sequence length="99" mass="10571">MKFHPIAGWSLGAVALALPGVLLAVQPDPLDAAAAVPAQAYQSPLSDYRTHTDEPLQDWREANDQVGRIGGWRTYSMEGWAQPAESSAEPATGGGHDHH</sequence>